<name>A0A3M7SGK7_BRAPC</name>
<organism evidence="1 2">
    <name type="scientific">Brachionus plicatilis</name>
    <name type="common">Marine rotifer</name>
    <name type="synonym">Brachionus muelleri</name>
    <dbReference type="NCBI Taxonomy" id="10195"/>
    <lineage>
        <taxon>Eukaryota</taxon>
        <taxon>Metazoa</taxon>
        <taxon>Spiralia</taxon>
        <taxon>Gnathifera</taxon>
        <taxon>Rotifera</taxon>
        <taxon>Eurotatoria</taxon>
        <taxon>Monogononta</taxon>
        <taxon>Pseudotrocha</taxon>
        <taxon>Ploima</taxon>
        <taxon>Brachionidae</taxon>
        <taxon>Brachionus</taxon>
    </lineage>
</organism>
<proteinExistence type="predicted"/>
<dbReference type="Proteomes" id="UP000276133">
    <property type="component" value="Unassembled WGS sequence"/>
</dbReference>
<gene>
    <name evidence="1" type="ORF">BpHYR1_031994</name>
</gene>
<sequence>MMKKLKIKKIIVEKLDLVGLVNHKSHNLRSIFVHGFVNYKSYRKSICSYLVDLRQMNNIRLSRPYSFFPLFKLTPSLSPFFSIDNISSTLSVSPVRSYFELTSILIIPEFEKNKKLFFTNLINLRNLINFPKTTLALPMIIKN</sequence>
<accession>A0A3M7SGK7</accession>
<comment type="caution">
    <text evidence="1">The sequence shown here is derived from an EMBL/GenBank/DDBJ whole genome shotgun (WGS) entry which is preliminary data.</text>
</comment>
<reference evidence="1 2" key="1">
    <citation type="journal article" date="2018" name="Sci. Rep.">
        <title>Genomic signatures of local adaptation to the degree of environmental predictability in rotifers.</title>
        <authorList>
            <person name="Franch-Gras L."/>
            <person name="Hahn C."/>
            <person name="Garcia-Roger E.M."/>
            <person name="Carmona M.J."/>
            <person name="Serra M."/>
            <person name="Gomez A."/>
        </authorList>
    </citation>
    <scope>NUCLEOTIDE SEQUENCE [LARGE SCALE GENOMIC DNA]</scope>
    <source>
        <strain evidence="1">HYR1</strain>
    </source>
</reference>
<dbReference type="AlphaFoldDB" id="A0A3M7SGK7"/>
<protein>
    <submittedName>
        <fullName evidence="1">Uncharacterized protein</fullName>
    </submittedName>
</protein>
<keyword evidence="2" id="KW-1185">Reference proteome</keyword>
<evidence type="ECO:0000313" key="1">
    <source>
        <dbReference type="EMBL" id="RNA34728.1"/>
    </source>
</evidence>
<dbReference type="EMBL" id="REGN01001425">
    <property type="protein sequence ID" value="RNA34728.1"/>
    <property type="molecule type" value="Genomic_DNA"/>
</dbReference>
<evidence type="ECO:0000313" key="2">
    <source>
        <dbReference type="Proteomes" id="UP000276133"/>
    </source>
</evidence>